<accession>A0A3G9GC69</accession>
<gene>
    <name evidence="2" type="ORF">EM6_2840</name>
</gene>
<protein>
    <recommendedName>
        <fullName evidence="4">DUF177 domain-containing protein</fullName>
    </recommendedName>
</protein>
<dbReference type="EMBL" id="AP018828">
    <property type="protein sequence ID" value="BBF82208.1"/>
    <property type="molecule type" value="Genomic_DNA"/>
</dbReference>
<dbReference type="AlphaFoldDB" id="A0A3G9GC69"/>
<sequence length="178" mass="19487">MTEADAPLWTHIVRFDEAFRGLDLTLTADEARRTLIAENFGMIELHALTARITTKGRKSPGSDEVIVDVDLSGEVTQECGVTLDPFRHPIAARIDVVVVAQARKNKTDDEETELSVEDLDVPDVAVNGQIDVGQYVIEALGEAYDPFARKPGAVFEEPDQPKEPSPFAVLSRLKGDDA</sequence>
<dbReference type="RefSeq" id="WP_126423812.1">
    <property type="nucleotide sequence ID" value="NZ_AP018828.1"/>
</dbReference>
<evidence type="ECO:0000313" key="3">
    <source>
        <dbReference type="Proteomes" id="UP000278756"/>
    </source>
</evidence>
<dbReference type="Pfam" id="PF02620">
    <property type="entry name" value="YceD"/>
    <property type="match status" value="1"/>
</dbReference>
<reference evidence="3" key="1">
    <citation type="journal article" date="2017" name="Biotechnol. Biofuels">
        <title>Evaluation of environmental bacterial communities as a factor affecting the growth of duckweed Lemna minor.</title>
        <authorList>
            <person name="Ishizawa H."/>
            <person name="Kuroda M."/>
            <person name="Morikawa M."/>
            <person name="Ike M."/>
        </authorList>
    </citation>
    <scope>NUCLEOTIDE SEQUENCE [LARGE SCALE GENOMIC DNA]</scope>
    <source>
        <strain evidence="3">M6</strain>
    </source>
</reference>
<evidence type="ECO:0000256" key="1">
    <source>
        <dbReference type="SAM" id="MobiDB-lite"/>
    </source>
</evidence>
<dbReference type="Proteomes" id="UP000278756">
    <property type="component" value="Chromosome 2"/>
</dbReference>
<feature type="region of interest" description="Disordered" evidence="1">
    <location>
        <begin position="152"/>
        <end position="178"/>
    </location>
</feature>
<evidence type="ECO:0000313" key="2">
    <source>
        <dbReference type="EMBL" id="BBF82208.1"/>
    </source>
</evidence>
<proteinExistence type="predicted"/>
<evidence type="ECO:0008006" key="4">
    <source>
        <dbReference type="Google" id="ProtNLM"/>
    </source>
</evidence>
<dbReference type="InterPro" id="IPR003772">
    <property type="entry name" value="YceD"/>
</dbReference>
<dbReference type="OrthoDB" id="8443793at2"/>
<reference evidence="3" key="2">
    <citation type="journal article" date="2017" name="Plant Physiol. Biochem.">
        <title>Differential oxidative and antioxidative response of duckweed Lemna minor toward plant growth promoting/inhibiting bacteria.</title>
        <authorList>
            <person name="Ishizawa H."/>
            <person name="Kuroda M."/>
            <person name="Morikawa M."/>
            <person name="Ike M."/>
        </authorList>
    </citation>
    <scope>NUCLEOTIDE SEQUENCE [LARGE SCALE GENOMIC DNA]</scope>
    <source>
        <strain evidence="3">M6</strain>
    </source>
</reference>
<name>A0A3G9GC69_9CAUL</name>
<organism evidence="2 3">
    <name type="scientific">Asticcacaulis excentricus</name>
    <dbReference type="NCBI Taxonomy" id="78587"/>
    <lineage>
        <taxon>Bacteria</taxon>
        <taxon>Pseudomonadati</taxon>
        <taxon>Pseudomonadota</taxon>
        <taxon>Alphaproteobacteria</taxon>
        <taxon>Caulobacterales</taxon>
        <taxon>Caulobacteraceae</taxon>
        <taxon>Asticcacaulis</taxon>
    </lineage>
</organism>